<dbReference type="SMART" id="SM00230">
    <property type="entry name" value="CysPc"/>
    <property type="match status" value="1"/>
</dbReference>
<evidence type="ECO:0000259" key="8">
    <source>
        <dbReference type="PROSITE" id="PS50203"/>
    </source>
</evidence>
<feature type="region of interest" description="Disordered" evidence="7">
    <location>
        <begin position="1"/>
        <end position="77"/>
    </location>
</feature>
<proteinExistence type="inferred from homology"/>
<dbReference type="GO" id="GO:0005737">
    <property type="term" value="C:cytoplasm"/>
    <property type="evidence" value="ECO:0007669"/>
    <property type="project" value="TreeGrafter"/>
</dbReference>
<dbReference type="PRINTS" id="PR00704">
    <property type="entry name" value="CALPAIN"/>
</dbReference>
<evidence type="ECO:0000256" key="2">
    <source>
        <dbReference type="ARBA" id="ARBA00022670"/>
    </source>
</evidence>
<dbReference type="InterPro" id="IPR022684">
    <property type="entry name" value="Calpain_cysteine_protease"/>
</dbReference>
<dbReference type="Pfam" id="PF01067">
    <property type="entry name" value="Calpain_III"/>
    <property type="match status" value="1"/>
</dbReference>
<feature type="compositionally biased region" description="Acidic residues" evidence="7">
    <location>
        <begin position="22"/>
        <end position="42"/>
    </location>
</feature>
<feature type="active site" evidence="5 6">
    <location>
        <position position="336"/>
    </location>
</feature>
<dbReference type="AlphaFoldDB" id="A0A914ZIP8"/>
<keyword evidence="3 6" id="KW-0378">Hydrolase</keyword>
<protein>
    <submittedName>
        <fullName evidence="10">Calpain catalytic domain-containing protein</fullName>
    </submittedName>
</protein>
<organism evidence="9 10">
    <name type="scientific">Parascaris univalens</name>
    <name type="common">Nematode worm</name>
    <dbReference type="NCBI Taxonomy" id="6257"/>
    <lineage>
        <taxon>Eukaryota</taxon>
        <taxon>Metazoa</taxon>
        <taxon>Ecdysozoa</taxon>
        <taxon>Nematoda</taxon>
        <taxon>Chromadorea</taxon>
        <taxon>Rhabditida</taxon>
        <taxon>Spirurina</taxon>
        <taxon>Ascaridomorpha</taxon>
        <taxon>Ascaridoidea</taxon>
        <taxon>Ascarididae</taxon>
        <taxon>Parascaris</taxon>
    </lineage>
</organism>
<feature type="compositionally biased region" description="Acidic residues" evidence="7">
    <location>
        <begin position="50"/>
        <end position="65"/>
    </location>
</feature>
<dbReference type="Gene3D" id="3.90.70.10">
    <property type="entry name" value="Cysteine proteinases"/>
    <property type="match status" value="1"/>
</dbReference>
<dbReference type="Gene3D" id="2.60.120.380">
    <property type="match status" value="1"/>
</dbReference>
<evidence type="ECO:0000256" key="5">
    <source>
        <dbReference type="PIRSR" id="PIRSR622684-1"/>
    </source>
</evidence>
<name>A0A914ZIP8_PARUN</name>
<dbReference type="SMART" id="SM00720">
    <property type="entry name" value="calpain_III"/>
    <property type="match status" value="1"/>
</dbReference>
<evidence type="ECO:0000313" key="10">
    <source>
        <dbReference type="WBParaSite" id="PgB03_g103_t04"/>
    </source>
</evidence>
<feature type="compositionally biased region" description="Low complexity" evidence="7">
    <location>
        <begin position="66"/>
        <end position="77"/>
    </location>
</feature>
<dbReference type="InterPro" id="IPR022682">
    <property type="entry name" value="Calpain_domain_III"/>
</dbReference>
<feature type="active site" evidence="5 6">
    <location>
        <position position="517"/>
    </location>
</feature>
<dbReference type="PROSITE" id="PS00139">
    <property type="entry name" value="THIOL_PROTEASE_CYS"/>
    <property type="match status" value="1"/>
</dbReference>
<evidence type="ECO:0000256" key="1">
    <source>
        <dbReference type="ARBA" id="ARBA00007623"/>
    </source>
</evidence>
<dbReference type="InterPro" id="IPR001300">
    <property type="entry name" value="Peptidase_C2_calpain_cat"/>
</dbReference>
<feature type="active site" evidence="5 6">
    <location>
        <position position="493"/>
    </location>
</feature>
<keyword evidence="4 6" id="KW-0788">Thiol protease</keyword>
<sequence>MPSPVWSLTISDGAGSWRGNMSDEEYEEEEYASYEEEPSDDIYVEKEPEGESEAEGEPEEAETAQEEYYGGEEPQGYVCGGNQLSYSDEDDYGSPDYGRCIRNEEAVASYEQPQTPPSYSYERGAAERSFAEVSDEDGHSGGFNCNSMLQSSLSGLGGASLGEIITGIGAIADASGGLSNIIASGGMSELVGNLIGSAAHRFFGINPETGRIIGAIAGNIIFNMGGKDNSLGGIGKLILDNIISGKFKRKVKPFVSPTPGLPSFQLDFYRERDRCLQNRILFEDPEFPAADTSLFYSRQCPHQIEWLRPGEIVNEPQLIVEGHSRFDVNQGALGDCWLLAAVANLTLRDELFYRVVPPDQSFTENYAGIFHFQFWRYGAWVDVVIDDRLPTKHGKLVYMHSEEHNEFWSALLEKAYAKLYGSYEALEGGSTAEALEDFTGGLIEHYDLGECPKDALLALMIRAFQMGSMFGCSIDADPNIKEAVQPNGLVRGHAYSVTALQKVYGPHGETVILRIRNPWGNDTEWNGAWSDNAQEWYYISEEQKSDMKVVFAQDGEFWMSFEDFVQEFMRMEVCNLGADVMDEICQMTGVQCPQSATWQHFVADGQWSVRNGTAGGCRNNIKSFASNPQYGANVCVDKSSVEGDGKCTVIVAVMQKYRRELQSRGLSSLPIGFSVYRCDYLRGRMQQRFFEAERAFASTHTFIDRREVTLRFRGPPGGYLIIPSTFDSHEEADFLLRIFANGTIQASELQ</sequence>
<dbReference type="CDD" id="cd00214">
    <property type="entry name" value="Calpain_III"/>
    <property type="match status" value="1"/>
</dbReference>
<dbReference type="InterPro" id="IPR000169">
    <property type="entry name" value="Pept_cys_AS"/>
</dbReference>
<accession>A0A914ZIP8</accession>
<dbReference type="Pfam" id="PF00648">
    <property type="entry name" value="Peptidase_C2"/>
    <property type="match status" value="1"/>
</dbReference>
<comment type="similarity">
    <text evidence="1">Belongs to the peptidase C2 family.</text>
</comment>
<dbReference type="GO" id="GO:0004198">
    <property type="term" value="F:calcium-dependent cysteine-type endopeptidase activity"/>
    <property type="evidence" value="ECO:0007669"/>
    <property type="project" value="InterPro"/>
</dbReference>
<feature type="compositionally biased region" description="Polar residues" evidence="7">
    <location>
        <begin position="1"/>
        <end position="10"/>
    </location>
</feature>
<dbReference type="PROSITE" id="PS50203">
    <property type="entry name" value="CALPAIN_CAT"/>
    <property type="match status" value="1"/>
</dbReference>
<dbReference type="PANTHER" id="PTHR10183:SF419">
    <property type="entry name" value="CALPAIN CLP-1"/>
    <property type="match status" value="1"/>
</dbReference>
<dbReference type="InterPro" id="IPR036213">
    <property type="entry name" value="Calpain_III_sf"/>
</dbReference>
<dbReference type="FunFam" id="3.90.70.10:FF:000001">
    <property type="entry name" value="Calpain-1 catalytic subunit"/>
    <property type="match status" value="1"/>
</dbReference>
<evidence type="ECO:0000256" key="7">
    <source>
        <dbReference type="SAM" id="MobiDB-lite"/>
    </source>
</evidence>
<dbReference type="Proteomes" id="UP000887569">
    <property type="component" value="Unplaced"/>
</dbReference>
<keyword evidence="9" id="KW-1185">Reference proteome</keyword>
<dbReference type="InterPro" id="IPR022683">
    <property type="entry name" value="Calpain_III"/>
</dbReference>
<dbReference type="InterPro" id="IPR038765">
    <property type="entry name" value="Papain-like_cys_pep_sf"/>
</dbReference>
<dbReference type="SUPFAM" id="SSF49758">
    <property type="entry name" value="Calpain large subunit, middle domain (domain III)"/>
    <property type="match status" value="1"/>
</dbReference>
<reference evidence="10" key="1">
    <citation type="submission" date="2022-11" db="UniProtKB">
        <authorList>
            <consortium name="WormBaseParasite"/>
        </authorList>
    </citation>
    <scope>IDENTIFICATION</scope>
</reference>
<dbReference type="GO" id="GO:0006508">
    <property type="term" value="P:proteolysis"/>
    <property type="evidence" value="ECO:0007669"/>
    <property type="project" value="UniProtKB-KW"/>
</dbReference>
<dbReference type="WBParaSite" id="PgB03_g103_t04">
    <property type="protein sequence ID" value="PgB03_g103_t04"/>
    <property type="gene ID" value="PgB03_g103"/>
</dbReference>
<feature type="domain" description="Calpain catalytic" evidence="8">
    <location>
        <begin position="281"/>
        <end position="577"/>
    </location>
</feature>
<dbReference type="CDD" id="cd00044">
    <property type="entry name" value="CysPc"/>
    <property type="match status" value="1"/>
</dbReference>
<dbReference type="SUPFAM" id="SSF54001">
    <property type="entry name" value="Cysteine proteinases"/>
    <property type="match status" value="1"/>
</dbReference>
<evidence type="ECO:0000313" key="9">
    <source>
        <dbReference type="Proteomes" id="UP000887569"/>
    </source>
</evidence>
<evidence type="ECO:0000256" key="3">
    <source>
        <dbReference type="ARBA" id="ARBA00022801"/>
    </source>
</evidence>
<evidence type="ECO:0000256" key="6">
    <source>
        <dbReference type="PROSITE-ProRule" id="PRU00239"/>
    </source>
</evidence>
<keyword evidence="2 6" id="KW-0645">Protease</keyword>
<dbReference type="PANTHER" id="PTHR10183">
    <property type="entry name" value="CALPAIN"/>
    <property type="match status" value="1"/>
</dbReference>
<dbReference type="InterPro" id="IPR033883">
    <property type="entry name" value="C2_III"/>
</dbReference>
<evidence type="ECO:0000256" key="4">
    <source>
        <dbReference type="ARBA" id="ARBA00022807"/>
    </source>
</evidence>